<keyword evidence="4" id="KW-1185">Reference proteome</keyword>
<dbReference type="InterPro" id="IPR007445">
    <property type="entry name" value="PilO"/>
</dbReference>
<organism evidence="3 4">
    <name type="scientific">Gaiella occulta</name>
    <dbReference type="NCBI Taxonomy" id="1002870"/>
    <lineage>
        <taxon>Bacteria</taxon>
        <taxon>Bacillati</taxon>
        <taxon>Actinomycetota</taxon>
        <taxon>Thermoleophilia</taxon>
        <taxon>Gaiellales</taxon>
        <taxon>Gaiellaceae</taxon>
        <taxon>Gaiella</taxon>
    </lineage>
</organism>
<protein>
    <submittedName>
        <fullName evidence="3">Pilus assembly protein, PilO</fullName>
    </submittedName>
</protein>
<dbReference type="RefSeq" id="WP_114797106.1">
    <property type="nucleotide sequence ID" value="NZ_QQZY01000008.1"/>
</dbReference>
<proteinExistence type="predicted"/>
<evidence type="ECO:0000313" key="3">
    <source>
        <dbReference type="EMBL" id="RDI73560.1"/>
    </source>
</evidence>
<comment type="caution">
    <text evidence="3">The sequence shown here is derived from an EMBL/GenBank/DDBJ whole genome shotgun (WGS) entry which is preliminary data.</text>
</comment>
<name>A0A7M2YV02_9ACTN</name>
<keyword evidence="2" id="KW-0472">Membrane</keyword>
<dbReference type="OrthoDB" id="5243940at2"/>
<dbReference type="GO" id="GO:0043107">
    <property type="term" value="P:type IV pilus-dependent motility"/>
    <property type="evidence" value="ECO:0007669"/>
    <property type="project" value="InterPro"/>
</dbReference>
<feature type="transmembrane region" description="Helical" evidence="2">
    <location>
        <begin position="12"/>
        <end position="31"/>
    </location>
</feature>
<keyword evidence="2" id="KW-1133">Transmembrane helix</keyword>
<accession>A0A7M2YV02</accession>
<keyword evidence="2" id="KW-0812">Transmembrane</keyword>
<dbReference type="Gene3D" id="3.30.70.60">
    <property type="match status" value="1"/>
</dbReference>
<dbReference type="Proteomes" id="UP000254134">
    <property type="component" value="Unassembled WGS sequence"/>
</dbReference>
<gene>
    <name evidence="3" type="ORF">Gocc_2701</name>
</gene>
<dbReference type="Pfam" id="PF04350">
    <property type="entry name" value="PilO"/>
    <property type="match status" value="1"/>
</dbReference>
<dbReference type="InterPro" id="IPR014717">
    <property type="entry name" value="Transl_elong_EF1B/ribsomal_bS6"/>
</dbReference>
<dbReference type="GO" id="GO:0043683">
    <property type="term" value="P:type IV pilus assembly"/>
    <property type="evidence" value="ECO:0007669"/>
    <property type="project" value="InterPro"/>
</dbReference>
<evidence type="ECO:0000256" key="1">
    <source>
        <dbReference type="SAM" id="MobiDB-lite"/>
    </source>
</evidence>
<reference evidence="4" key="2">
    <citation type="journal article" date="2019" name="MicrobiologyOpen">
        <title>High-quality draft genome sequence of Gaiella occulta isolated from a 150 meter deep mineral water borehole and comparison with the genome sequences of other deep-branching lineages of the phylum Actinobacteria.</title>
        <authorList>
            <person name="Severino R."/>
            <person name="Froufe H.J.C."/>
            <person name="Barroso C."/>
            <person name="Albuquerque L."/>
            <person name="Lobo-da-Cunha A."/>
            <person name="da Costa M.S."/>
            <person name="Egas C."/>
        </authorList>
    </citation>
    <scope>NUCLEOTIDE SEQUENCE [LARGE SCALE GENOMIC DNA]</scope>
    <source>
        <strain evidence="4">F2-233</strain>
    </source>
</reference>
<dbReference type="EMBL" id="QQZY01000008">
    <property type="protein sequence ID" value="RDI73560.1"/>
    <property type="molecule type" value="Genomic_DNA"/>
</dbReference>
<feature type="region of interest" description="Disordered" evidence="1">
    <location>
        <begin position="195"/>
        <end position="218"/>
    </location>
</feature>
<evidence type="ECO:0000256" key="2">
    <source>
        <dbReference type="SAM" id="Phobius"/>
    </source>
</evidence>
<evidence type="ECO:0000313" key="4">
    <source>
        <dbReference type="Proteomes" id="UP000254134"/>
    </source>
</evidence>
<dbReference type="AlphaFoldDB" id="A0A7M2YV02"/>
<reference evidence="3 4" key="1">
    <citation type="submission" date="2018-07" db="EMBL/GenBank/DDBJ databases">
        <title>High-quality-draft genome sequence of Gaiella occulta.</title>
        <authorList>
            <person name="Severino R."/>
            <person name="Froufe H.J.C."/>
            <person name="Rainey F.A."/>
            <person name="Barroso C."/>
            <person name="Albuquerque L."/>
            <person name="Lobo-Da-Cunha A."/>
            <person name="Da Costa M.S."/>
            <person name="Egas C."/>
        </authorList>
    </citation>
    <scope>NUCLEOTIDE SEQUENCE [LARGE SCALE GENOMIC DNA]</scope>
    <source>
        <strain evidence="3 4">F2-233</strain>
    </source>
</reference>
<sequence length="218" mass="22926">MSGLLGSRERTIGGAVAALLLVVAAGWFLLVGPQRSKAAQLERQISEARGDLSQRRLALARPSANVKVKPGDIYRLTKALPNSTDMAGILLDVDRLAGRNRLEFRSITPSGAQMGSGFVTQPLGVIVQGRFADVSRFLGDLRSLVGVREGRLDARGRLYSVAGVDLAQPDLDKKFPIVKATVTINAYVFSTSAPAATPDHSTTSTPSSSGTVAAGVTP</sequence>